<dbReference type="GO" id="GO:0005886">
    <property type="term" value="C:plasma membrane"/>
    <property type="evidence" value="ECO:0007669"/>
    <property type="project" value="UniProtKB-SubCell"/>
</dbReference>
<feature type="transmembrane region" description="Helical" evidence="7">
    <location>
        <begin position="52"/>
        <end position="74"/>
    </location>
</feature>
<protein>
    <submittedName>
        <fullName evidence="8">ABC transporter permease</fullName>
    </submittedName>
</protein>
<evidence type="ECO:0000256" key="3">
    <source>
        <dbReference type="ARBA" id="ARBA00022475"/>
    </source>
</evidence>
<keyword evidence="3" id="KW-1003">Cell membrane</keyword>
<dbReference type="SUPFAM" id="SSF161098">
    <property type="entry name" value="MetI-like"/>
    <property type="match status" value="2"/>
</dbReference>
<feature type="transmembrane region" description="Helical" evidence="7">
    <location>
        <begin position="386"/>
        <end position="406"/>
    </location>
</feature>
<keyword evidence="5 7" id="KW-1133">Transmembrane helix</keyword>
<dbReference type="AlphaFoldDB" id="A0A515ESR6"/>
<feature type="transmembrane region" description="Helical" evidence="7">
    <location>
        <begin position="95"/>
        <end position="119"/>
    </location>
</feature>
<evidence type="ECO:0000256" key="7">
    <source>
        <dbReference type="SAM" id="Phobius"/>
    </source>
</evidence>
<feature type="transmembrane region" description="Helical" evidence="7">
    <location>
        <begin position="304"/>
        <end position="327"/>
    </location>
</feature>
<dbReference type="CDD" id="cd06261">
    <property type="entry name" value="TM_PBP2"/>
    <property type="match status" value="1"/>
</dbReference>
<evidence type="ECO:0000313" key="8">
    <source>
        <dbReference type="EMBL" id="QDL55712.1"/>
    </source>
</evidence>
<evidence type="ECO:0000256" key="4">
    <source>
        <dbReference type="ARBA" id="ARBA00022692"/>
    </source>
</evidence>
<dbReference type="KEGG" id="rhg:EXZ61_16900"/>
<feature type="transmembrane region" description="Helical" evidence="7">
    <location>
        <begin position="518"/>
        <end position="539"/>
    </location>
</feature>
<evidence type="ECO:0000256" key="5">
    <source>
        <dbReference type="ARBA" id="ARBA00022989"/>
    </source>
</evidence>
<dbReference type="PANTHER" id="PTHR30183:SF6">
    <property type="entry name" value="INNER MEMBRANE ABC TRANSPORTER PERMEASE PROTEIN YNJC"/>
    <property type="match status" value="1"/>
</dbReference>
<dbReference type="GO" id="GO:0055085">
    <property type="term" value="P:transmembrane transport"/>
    <property type="evidence" value="ECO:0007669"/>
    <property type="project" value="InterPro"/>
</dbReference>
<evidence type="ECO:0000256" key="2">
    <source>
        <dbReference type="ARBA" id="ARBA00022448"/>
    </source>
</evidence>
<comment type="subcellular location">
    <subcellularLocation>
        <location evidence="1">Cell membrane</location>
        <topology evidence="1">Multi-pass membrane protein</topology>
    </subcellularLocation>
</comment>
<organism evidence="8 9">
    <name type="scientific">Rhodoferax aquaticus</name>
    <dbReference type="NCBI Taxonomy" id="2527691"/>
    <lineage>
        <taxon>Bacteria</taxon>
        <taxon>Pseudomonadati</taxon>
        <taxon>Pseudomonadota</taxon>
        <taxon>Betaproteobacteria</taxon>
        <taxon>Burkholderiales</taxon>
        <taxon>Comamonadaceae</taxon>
        <taxon>Rhodoferax</taxon>
    </lineage>
</organism>
<dbReference type="InterPro" id="IPR000515">
    <property type="entry name" value="MetI-like"/>
</dbReference>
<keyword evidence="6 7" id="KW-0472">Membrane</keyword>
<name>A0A515ESR6_9BURK</name>
<sequence>MSRSLTPALYGAVLLALVGVPMVWSLWGAAVAGTDTAGWVRLSQDPQFWPSLGMSVGTALTATTLALAASAWIVSRSFGQTVWPRWAQRLPSLLAVPHAAFAIGFVALLAPSGWVLRALSPWATGLQSPPAWASTQDPWGVGLVAVLVLKEIPFLLWTAMAYLQQPDVARRLQAELRLAHTMGYAPHRAWWCVVWPQLMPRLALPVLAVWAYGLTVVDMALVAGPTSPPTLAVLAWQWLQDAAPETQAQGAAAAWALAGCVALGAALLWWGARLSVWKRLWTAGVPAYHAQPTPTRTGAWQLHVLTAVYAVVLLALAIGSVSGYWPFPSLWPHSLSTAAWASVLGSASTLGTTVALALVSAGTALVWAVLWLEFAPPAWHQRAQPLLFMPLVLPAVLWVLGLHRLALAWDWDAQASGLWLAHSLASLPYVVLALAGPYAGFDARLGQLSATLGRSRWAYLSQVKWPLLKATLASAFAIGFAVSVAQYLPTLYVGAGRFSTVSTEAVNLAAGGQRSLTAAYAGLQWVLPVALFTVAHWLGRARTFRTNAMANPAQ</sequence>
<dbReference type="Proteomes" id="UP000317365">
    <property type="component" value="Chromosome"/>
</dbReference>
<feature type="transmembrane region" description="Helical" evidence="7">
    <location>
        <begin position="467"/>
        <end position="488"/>
    </location>
</feature>
<dbReference type="PANTHER" id="PTHR30183">
    <property type="entry name" value="MOLYBDENUM TRANSPORT SYSTEM PERMEASE PROTEIN MODB"/>
    <property type="match status" value="1"/>
</dbReference>
<feature type="transmembrane region" description="Helical" evidence="7">
    <location>
        <begin position="139"/>
        <end position="163"/>
    </location>
</feature>
<dbReference type="EMBL" id="CP036282">
    <property type="protein sequence ID" value="QDL55712.1"/>
    <property type="molecule type" value="Genomic_DNA"/>
</dbReference>
<dbReference type="InterPro" id="IPR035906">
    <property type="entry name" value="MetI-like_sf"/>
</dbReference>
<evidence type="ECO:0000313" key="9">
    <source>
        <dbReference type="Proteomes" id="UP000317365"/>
    </source>
</evidence>
<dbReference type="Gene3D" id="1.10.3720.10">
    <property type="entry name" value="MetI-like"/>
    <property type="match status" value="2"/>
</dbReference>
<keyword evidence="9" id="KW-1185">Reference proteome</keyword>
<accession>A0A515ESR6</accession>
<keyword evidence="4 7" id="KW-0812">Transmembrane</keyword>
<keyword evidence="2" id="KW-0813">Transport</keyword>
<feature type="transmembrane region" description="Helical" evidence="7">
    <location>
        <begin position="252"/>
        <end position="272"/>
    </location>
</feature>
<feature type="transmembrane region" description="Helical" evidence="7">
    <location>
        <begin position="202"/>
        <end position="223"/>
    </location>
</feature>
<proteinExistence type="predicted"/>
<evidence type="ECO:0000256" key="1">
    <source>
        <dbReference type="ARBA" id="ARBA00004651"/>
    </source>
</evidence>
<evidence type="ECO:0000256" key="6">
    <source>
        <dbReference type="ARBA" id="ARBA00023136"/>
    </source>
</evidence>
<reference evidence="9" key="2">
    <citation type="journal article" date="2020" name="Int. J. Syst. Evol. Microbiol.">
        <title>Genomic insights into a novel species Rhodoferax aquaticus sp. nov., isolated from freshwater.</title>
        <authorList>
            <person name="Li T."/>
            <person name="Zhuo Y."/>
            <person name="Jin C.Z."/>
            <person name="Wu X."/>
            <person name="Ko S.R."/>
            <person name="Jin F.J."/>
            <person name="Ahn C.Y."/>
            <person name="Oh H.M."/>
            <person name="Lee H.G."/>
            <person name="Jin L."/>
        </authorList>
    </citation>
    <scope>NUCLEOTIDE SEQUENCE [LARGE SCALE GENOMIC DNA]</scope>
    <source>
        <strain evidence="9">Gr-4</strain>
    </source>
</reference>
<gene>
    <name evidence="8" type="ORF">EXZ61_16900</name>
</gene>
<reference evidence="9" key="1">
    <citation type="submission" date="2019-02" db="EMBL/GenBank/DDBJ databases">
        <title>Complete genome sequence of Rhodoferax sp. Gr-4.</title>
        <authorList>
            <person name="Jin L."/>
        </authorList>
    </citation>
    <scope>NUCLEOTIDE SEQUENCE [LARGE SCALE GENOMIC DNA]</scope>
    <source>
        <strain evidence="9">Gr-4</strain>
    </source>
</reference>
<feature type="transmembrane region" description="Helical" evidence="7">
    <location>
        <begin position="426"/>
        <end position="446"/>
    </location>
</feature>
<dbReference type="RefSeq" id="WP_142812866.1">
    <property type="nucleotide sequence ID" value="NZ_CP036282.1"/>
</dbReference>
<feature type="transmembrane region" description="Helical" evidence="7">
    <location>
        <begin position="347"/>
        <end position="374"/>
    </location>
</feature>